<evidence type="ECO:0000259" key="10">
    <source>
        <dbReference type="SMART" id="SM01217"/>
    </source>
</evidence>
<feature type="signal peptide" evidence="9">
    <location>
        <begin position="1"/>
        <end position="20"/>
    </location>
</feature>
<comment type="catalytic activity">
    <reaction evidence="1">
        <text>Hydrolysis of terminal, non-reducing beta-D-glucosyl residues with release of beta-D-glucose.</text>
        <dbReference type="EC" id="3.2.1.21"/>
    </reaction>
</comment>
<dbReference type="EMBL" id="SOYS01000002">
    <property type="protein sequence ID" value="NIY47216.1"/>
    <property type="molecule type" value="Genomic_DNA"/>
</dbReference>
<dbReference type="InterPro" id="IPR051915">
    <property type="entry name" value="Cellulose_Degrad_GH3"/>
</dbReference>
<dbReference type="PANTHER" id="PTHR30620:SF16">
    <property type="entry name" value="LYSOSOMAL BETA GLUCOSIDASE"/>
    <property type="match status" value="1"/>
</dbReference>
<dbReference type="NCBIfam" id="NF011678">
    <property type="entry name" value="PRK15098.1"/>
    <property type="match status" value="1"/>
</dbReference>
<sequence>MKWLCSVGIAVSLALQPALAEEMFGPHPLTPQARDAFVTDLLTKMTNDEKIGQLRLISVGPDNPKEAIREMIKDGQVGAIFNTVTRHDIRIMQDQVMSLSRLKIPLFFAYDVVHGQRTVFPISLGLASSFNLEAVKTVGRVSAYEAADDGLNMTWAPMVDVSRDPRWGRVSEGFGEDTYLTSIMGSTMVEAMQGKSPADRYSVMTSVKHFAAYGAVEGGKEYNTVDMSPQRLFNDYMPPYKAALDAGSGGVMVALNTINGTPASSNSWLLKNLLRDEWNFNGITISDHGAIKELIKHGVASDPKDAVRVALNSGINMSMSDEFYSKYLPELVKSGAVPQAELDDATRHVLNVKYDMGLFNDPYSHLGPKESDPEDTNAESRLHRQEAREVARESLVLLKNRLQTLPLKKSGTIAVIGPLADSKRDMMGSWSAAGVADQTVTVLQGIQNVVGDKAKVVHVKGANITDQKDIVDFLNQYEPAVQVDPRTPKEMIDEAVNTAKNSDVVVAVVGEAQGMAHEASSRTDLVLPQSQRDLIAALKATGKPLVLVLMNGRPLALVKEDQQADALLEAWYAGTEGGNAIADVLFGDVNPSGKLPMSFPRSVGQIPTWYSHLNTGRPYNPEKPNKYTSRYFDEANGPLYPFGYGLSYTTFTLSDVKMSAPSMTRDGKVEATVEVKNTGEREGETVVQMYLQDVTASMSRPVKELKGFKKVLLKPGETQSVSFPIDIEELKFWNAEMKYDAEPGKFNVFVGLDSARVKRGEFELK</sequence>
<protein>
    <recommendedName>
        <fullName evidence="3">beta-glucosidase</fullName>
        <ecNumber evidence="3">3.2.1.21</ecNumber>
    </recommendedName>
</protein>
<dbReference type="PRINTS" id="PR00133">
    <property type="entry name" value="GLHYDRLASE3"/>
</dbReference>
<dbReference type="InterPro" id="IPR002772">
    <property type="entry name" value="Glyco_hydro_3_C"/>
</dbReference>
<dbReference type="InterPro" id="IPR036962">
    <property type="entry name" value="Glyco_hydro_3_N_sf"/>
</dbReference>
<evidence type="ECO:0000256" key="9">
    <source>
        <dbReference type="SAM" id="SignalP"/>
    </source>
</evidence>
<dbReference type="SMART" id="SM01217">
    <property type="entry name" value="Fn3_like"/>
    <property type="match status" value="1"/>
</dbReference>
<dbReference type="PROSITE" id="PS00775">
    <property type="entry name" value="GLYCOSYL_HYDROL_F3"/>
    <property type="match status" value="1"/>
</dbReference>
<dbReference type="SUPFAM" id="SSF51445">
    <property type="entry name" value="(Trans)glycosidases"/>
    <property type="match status" value="1"/>
</dbReference>
<evidence type="ECO:0000313" key="12">
    <source>
        <dbReference type="Proteomes" id="UP000697927"/>
    </source>
</evidence>
<keyword evidence="5 7" id="KW-0378">Hydrolase</keyword>
<dbReference type="Gene3D" id="3.20.20.300">
    <property type="entry name" value="Glycoside hydrolase, family 3, N-terminal domain"/>
    <property type="match status" value="1"/>
</dbReference>
<reference evidence="11 12" key="1">
    <citation type="journal article" date="2020" name="Microorganisms">
        <title>Polyphasic Characterisation of Cedecea colo sp. nov., a New Enteric Bacterium Isolated from the Koala Hindgut.</title>
        <authorList>
            <person name="Boath J.M."/>
            <person name="Dakhal S."/>
            <person name="Van T.T.H."/>
            <person name="Moore R.J."/>
            <person name="Dekiwadia C."/>
            <person name="Macreadie I.G."/>
        </authorList>
    </citation>
    <scope>NUCLEOTIDE SEQUENCE [LARGE SCALE GENOMIC DNA]</scope>
    <source>
        <strain evidence="11 12">ZA</strain>
    </source>
</reference>
<keyword evidence="4 9" id="KW-0732">Signal</keyword>
<dbReference type="InterPro" id="IPR036881">
    <property type="entry name" value="Glyco_hydro_3_C_sf"/>
</dbReference>
<dbReference type="InterPro" id="IPR017853">
    <property type="entry name" value="GH"/>
</dbReference>
<dbReference type="InterPro" id="IPR019800">
    <property type="entry name" value="Glyco_hydro_3_AS"/>
</dbReference>
<dbReference type="InterPro" id="IPR026891">
    <property type="entry name" value="Fn3-like"/>
</dbReference>
<feature type="region of interest" description="Disordered" evidence="8">
    <location>
        <begin position="363"/>
        <end position="386"/>
    </location>
</feature>
<comment type="caution">
    <text evidence="11">The sequence shown here is derived from an EMBL/GenBank/DDBJ whole genome shotgun (WGS) entry which is preliminary data.</text>
</comment>
<dbReference type="Pfam" id="PF00933">
    <property type="entry name" value="Glyco_hydro_3"/>
    <property type="match status" value="1"/>
</dbReference>
<evidence type="ECO:0000256" key="2">
    <source>
        <dbReference type="ARBA" id="ARBA00005336"/>
    </source>
</evidence>
<keyword evidence="12" id="KW-1185">Reference proteome</keyword>
<dbReference type="PANTHER" id="PTHR30620">
    <property type="entry name" value="PERIPLASMIC BETA-GLUCOSIDASE-RELATED"/>
    <property type="match status" value="1"/>
</dbReference>
<evidence type="ECO:0000256" key="8">
    <source>
        <dbReference type="SAM" id="MobiDB-lite"/>
    </source>
</evidence>
<name>A0ABX0VLZ2_9ENTR</name>
<gene>
    <name evidence="11" type="primary">bglX</name>
    <name evidence="11" type="ORF">E2L00_06625</name>
</gene>
<dbReference type="RefSeq" id="WP_167608692.1">
    <property type="nucleotide sequence ID" value="NZ_SOYS01000002.1"/>
</dbReference>
<dbReference type="Proteomes" id="UP000697927">
    <property type="component" value="Unassembled WGS sequence"/>
</dbReference>
<dbReference type="SUPFAM" id="SSF52279">
    <property type="entry name" value="Beta-D-glucan exohydrolase, C-terminal domain"/>
    <property type="match status" value="1"/>
</dbReference>
<evidence type="ECO:0000256" key="3">
    <source>
        <dbReference type="ARBA" id="ARBA00012744"/>
    </source>
</evidence>
<dbReference type="Pfam" id="PF14310">
    <property type="entry name" value="Fn3-like"/>
    <property type="match status" value="1"/>
</dbReference>
<accession>A0ABX0VLZ2</accession>
<evidence type="ECO:0000313" key="11">
    <source>
        <dbReference type="EMBL" id="NIY47216.1"/>
    </source>
</evidence>
<evidence type="ECO:0000256" key="4">
    <source>
        <dbReference type="ARBA" id="ARBA00022729"/>
    </source>
</evidence>
<keyword evidence="6 7" id="KW-0326">Glycosidase</keyword>
<dbReference type="Gene3D" id="3.40.50.1700">
    <property type="entry name" value="Glycoside hydrolase family 3 C-terminal domain"/>
    <property type="match status" value="1"/>
</dbReference>
<dbReference type="InterPro" id="IPR013783">
    <property type="entry name" value="Ig-like_fold"/>
</dbReference>
<evidence type="ECO:0000256" key="6">
    <source>
        <dbReference type="ARBA" id="ARBA00023295"/>
    </source>
</evidence>
<feature type="chain" id="PRO_5047347071" description="beta-glucosidase" evidence="9">
    <location>
        <begin position="21"/>
        <end position="765"/>
    </location>
</feature>
<dbReference type="InterPro" id="IPR001764">
    <property type="entry name" value="Glyco_hydro_3_N"/>
</dbReference>
<evidence type="ECO:0000256" key="1">
    <source>
        <dbReference type="ARBA" id="ARBA00000448"/>
    </source>
</evidence>
<dbReference type="Pfam" id="PF01915">
    <property type="entry name" value="Glyco_hydro_3_C"/>
    <property type="match status" value="1"/>
</dbReference>
<evidence type="ECO:0000256" key="7">
    <source>
        <dbReference type="RuleBase" id="RU361161"/>
    </source>
</evidence>
<feature type="domain" description="Fibronectin type III-like" evidence="10">
    <location>
        <begin position="685"/>
        <end position="754"/>
    </location>
</feature>
<evidence type="ECO:0000256" key="5">
    <source>
        <dbReference type="ARBA" id="ARBA00022801"/>
    </source>
</evidence>
<comment type="similarity">
    <text evidence="2 7">Belongs to the glycosyl hydrolase 3 family.</text>
</comment>
<dbReference type="Gene3D" id="2.60.40.10">
    <property type="entry name" value="Immunoglobulins"/>
    <property type="match status" value="1"/>
</dbReference>
<organism evidence="11 12">
    <name type="scientific">Cedecea colo</name>
    <dbReference type="NCBI Taxonomy" id="2552946"/>
    <lineage>
        <taxon>Bacteria</taxon>
        <taxon>Pseudomonadati</taxon>
        <taxon>Pseudomonadota</taxon>
        <taxon>Gammaproteobacteria</taxon>
        <taxon>Enterobacterales</taxon>
        <taxon>Enterobacteriaceae</taxon>
        <taxon>Cedecea</taxon>
    </lineage>
</organism>
<proteinExistence type="inferred from homology"/>
<dbReference type="EC" id="3.2.1.21" evidence="3"/>
<dbReference type="GO" id="GO:0008422">
    <property type="term" value="F:beta-glucosidase activity"/>
    <property type="evidence" value="ECO:0007669"/>
    <property type="project" value="UniProtKB-EC"/>
</dbReference>